<dbReference type="PANTHER" id="PTHR13271">
    <property type="entry name" value="UNCHARACTERIZED PUTATIVE METHYLTRANSFERASE"/>
    <property type="match status" value="1"/>
</dbReference>
<reference evidence="5" key="1">
    <citation type="submission" date="2015-12" db="EMBL/GenBank/DDBJ databases">
        <title>Update maize B73 reference genome by single molecule sequencing technologies.</title>
        <authorList>
            <consortium name="Maize Genome Sequencing Project"/>
            <person name="Ware D."/>
        </authorList>
    </citation>
    <scope>NUCLEOTIDE SEQUENCE</scope>
    <source>
        <tissue evidence="5">Seedling</tissue>
    </source>
</reference>
<evidence type="ECO:0000256" key="1">
    <source>
        <dbReference type="ARBA" id="ARBA00022603"/>
    </source>
</evidence>
<dbReference type="SUPFAM" id="SSF82199">
    <property type="entry name" value="SET domain"/>
    <property type="match status" value="1"/>
</dbReference>
<evidence type="ECO:0000313" key="5">
    <source>
        <dbReference type="EMBL" id="AQK41159.1"/>
    </source>
</evidence>
<dbReference type="InterPro" id="IPR046341">
    <property type="entry name" value="SET_dom_sf"/>
</dbReference>
<dbReference type="FunFam" id="3.90.1420.10:FF:000006">
    <property type="entry name" value="SET domain-containing protein"/>
    <property type="match status" value="1"/>
</dbReference>
<dbReference type="Gene3D" id="3.90.1420.10">
    <property type="entry name" value="Rubisco LSMT, substrate-binding domain"/>
    <property type="match status" value="1"/>
</dbReference>
<evidence type="ECO:0000259" key="4">
    <source>
        <dbReference type="Pfam" id="PF09273"/>
    </source>
</evidence>
<dbReference type="InterPro" id="IPR036464">
    <property type="entry name" value="Rubisco_LSMT_subst-bd_sf"/>
</dbReference>
<dbReference type="Gene3D" id="3.90.1410.10">
    <property type="entry name" value="set domain protein methyltransferase, domain 1"/>
    <property type="match status" value="1"/>
</dbReference>
<dbReference type="GO" id="GO:0008168">
    <property type="term" value="F:methyltransferase activity"/>
    <property type="evidence" value="ECO:0007669"/>
    <property type="project" value="UniProtKB-KW"/>
</dbReference>
<dbReference type="AlphaFoldDB" id="A0A1D6IZ60"/>
<dbReference type="GO" id="GO:0032259">
    <property type="term" value="P:methylation"/>
    <property type="evidence" value="ECO:0007669"/>
    <property type="project" value="UniProtKB-KW"/>
</dbReference>
<dbReference type="EMBL" id="CM000786">
    <property type="protein sequence ID" value="AQK41159.1"/>
    <property type="molecule type" value="Genomic_DNA"/>
</dbReference>
<dbReference type="InterPro" id="IPR015353">
    <property type="entry name" value="Rubisco_LSMT_subst-bd"/>
</dbReference>
<keyword evidence="1" id="KW-0489">Methyltransferase</keyword>
<dbReference type="ExpressionAtlas" id="A0A1D6IZ60">
    <property type="expression patterns" value="baseline and differential"/>
</dbReference>
<dbReference type="Pfam" id="PF09273">
    <property type="entry name" value="Rubis-subs-bind"/>
    <property type="match status" value="1"/>
</dbReference>
<accession>A0A1D6IZ60</accession>
<gene>
    <name evidence="5" type="ORF">ZEAMMB73_Zm00001d024420</name>
</gene>
<proteinExistence type="predicted"/>
<sequence>MAAAAAAVGAGKLGAGGDAVAVEVRLPPLSEADPLLAEKKMILEKRNLSCEIQIPVACSAVDALKLLDHIIEAARVVYMDELELYFAGDDVGPFSARNELESLNLLLKTMKKLLLTSNTAAKEVLQILHDEIVVKLKSVGKSDNAWMVVQTQNHDAEDSLLKWGEHLEGLDFQGAGRGMIASESIGVGDIALEIPESLIISDELLCQSEVFLSLKDFNNITSETMLLLWSMRERYNLGSKFKPYFDTLPANFNTGLSFGIDALAALEGTLLFDEIIQARQMHDYMHADLDTSADDEDITAQSSATTSQTTHMVRGTWLSTSGGFPTYGLPQPLLTYLRAALGCEVDEPAAEADMKESDKVVLETILSIFSPMLEALLPEQDDPNRESASWDVKLASDYKDLQRKIVSSIVTSCTSALENL</sequence>
<name>A0A1D6IZ60_MAIZE</name>
<dbReference type="PANTHER" id="PTHR13271:SF103">
    <property type="entry name" value="N-METHYLTRANSFERASE DOMAIN AND SET DOMAIN CONTAINING PROTEIN-RELATED"/>
    <property type="match status" value="1"/>
</dbReference>
<feature type="domain" description="Rubisco LSMT substrate-binding" evidence="4">
    <location>
        <begin position="31"/>
        <end position="130"/>
    </location>
</feature>
<dbReference type="InterPro" id="IPR050600">
    <property type="entry name" value="SETD3_SETD6_MTase"/>
</dbReference>
<protein>
    <submittedName>
        <fullName evidence="5">SET domain-containing protein</fullName>
    </submittedName>
</protein>
<evidence type="ECO:0000256" key="3">
    <source>
        <dbReference type="ARBA" id="ARBA00022691"/>
    </source>
</evidence>
<evidence type="ECO:0000256" key="2">
    <source>
        <dbReference type="ARBA" id="ARBA00022679"/>
    </source>
</evidence>
<keyword evidence="2" id="KW-0808">Transferase</keyword>
<organism evidence="5">
    <name type="scientific">Zea mays</name>
    <name type="common">Maize</name>
    <dbReference type="NCBI Taxonomy" id="4577"/>
    <lineage>
        <taxon>Eukaryota</taxon>
        <taxon>Viridiplantae</taxon>
        <taxon>Streptophyta</taxon>
        <taxon>Embryophyta</taxon>
        <taxon>Tracheophyta</taxon>
        <taxon>Spermatophyta</taxon>
        <taxon>Magnoliopsida</taxon>
        <taxon>Liliopsida</taxon>
        <taxon>Poales</taxon>
        <taxon>Poaceae</taxon>
        <taxon>PACMAD clade</taxon>
        <taxon>Panicoideae</taxon>
        <taxon>Andropogonodae</taxon>
        <taxon>Andropogoneae</taxon>
        <taxon>Tripsacinae</taxon>
        <taxon>Zea</taxon>
    </lineage>
</organism>
<keyword evidence="3" id="KW-0949">S-adenosyl-L-methionine</keyword>